<feature type="domain" description="Cell envelope-related transcriptional attenuator" evidence="4">
    <location>
        <begin position="99"/>
        <end position="269"/>
    </location>
</feature>
<reference evidence="6 7" key="1">
    <citation type="submission" date="2021-03" db="EMBL/GenBank/DDBJ databases">
        <title>Sequencing the genomes of 1000 actinobacteria strains.</title>
        <authorList>
            <person name="Klenk H.-P."/>
        </authorList>
    </citation>
    <scope>NUCLEOTIDE SEQUENCE [LARGE SCALE GENOMIC DNA]</scope>
    <source>
        <strain evidence="6 7">DSM 46670</strain>
    </source>
</reference>
<feature type="compositionally biased region" description="Low complexity" evidence="2">
    <location>
        <begin position="487"/>
        <end position="498"/>
    </location>
</feature>
<dbReference type="NCBIfam" id="TIGR00350">
    <property type="entry name" value="lytR_cpsA_psr"/>
    <property type="match status" value="1"/>
</dbReference>
<evidence type="ECO:0000259" key="5">
    <source>
        <dbReference type="Pfam" id="PF13399"/>
    </source>
</evidence>
<feature type="domain" description="LytR/CpsA/Psr regulator C-terminal" evidence="5">
    <location>
        <begin position="381"/>
        <end position="466"/>
    </location>
</feature>
<keyword evidence="3" id="KW-0812">Transmembrane</keyword>
<sequence>MGSGARLALYLARCVIALASVLVLTFTTYAYVTFRNVNADVVTTDVIAPEVKQAGPKPLDGAQDILLVGLDSRDDAYGNPLPKEVMDILHAGINDGERNTDTMILLHIPTDGRRAVAISFPRDTLVEVAGGFGKHKLNSAFVYQFNDTMKSQKNVPKKQAEEKAKQEGRKNLIATIETLIGKAVTIDRYAEVNLASFYEITRAIGGVEVCLNKPVDEYRSGAKFPAGRQTIEGAAALSFVRQRYELPDGDLDRIVRQQVFIGALAHKVLSTGVLTDMGKLGDLVTAIKKSVVLSTGWDITTFAQQMQGLSSGAIDFYTIPTLGPAKFGGADVIKVDTKQVNEFVSGLTRDERTSPSSSNQPTTTPQPTTSANVPPNSDTKITVDVRNASNSKGLASAVQNILSGKGFLPGVVGDATQQQRTSTMFYRPGEQAYAERVTTELGTQFKLTADATLKPGQVRAILGQDFPSDMARVLSGQSTGPVAQGRPTSPSGSLSPSGQQPPKPSINADGVTCVN</sequence>
<evidence type="ECO:0000256" key="1">
    <source>
        <dbReference type="ARBA" id="ARBA00006068"/>
    </source>
</evidence>
<dbReference type="Pfam" id="PF03816">
    <property type="entry name" value="LytR_cpsA_psr"/>
    <property type="match status" value="1"/>
</dbReference>
<dbReference type="Proteomes" id="UP001519332">
    <property type="component" value="Unassembled WGS sequence"/>
</dbReference>
<dbReference type="Gene3D" id="3.40.630.190">
    <property type="entry name" value="LCP protein"/>
    <property type="match status" value="1"/>
</dbReference>
<evidence type="ECO:0000313" key="6">
    <source>
        <dbReference type="EMBL" id="MBP2322829.1"/>
    </source>
</evidence>
<dbReference type="Gene3D" id="3.30.70.2390">
    <property type="match status" value="1"/>
</dbReference>
<feature type="region of interest" description="Disordered" evidence="2">
    <location>
        <begin position="471"/>
        <end position="515"/>
    </location>
</feature>
<feature type="region of interest" description="Disordered" evidence="2">
    <location>
        <begin position="345"/>
        <end position="379"/>
    </location>
</feature>
<gene>
    <name evidence="6" type="ORF">JOF56_003214</name>
</gene>
<dbReference type="InterPro" id="IPR027381">
    <property type="entry name" value="LytR/CpsA/Psr_C"/>
</dbReference>
<keyword evidence="3" id="KW-1133">Transmembrane helix</keyword>
<organism evidence="6 7">
    <name type="scientific">Kibdelosporangium banguiense</name>
    <dbReference type="NCBI Taxonomy" id="1365924"/>
    <lineage>
        <taxon>Bacteria</taxon>
        <taxon>Bacillati</taxon>
        <taxon>Actinomycetota</taxon>
        <taxon>Actinomycetes</taxon>
        <taxon>Pseudonocardiales</taxon>
        <taxon>Pseudonocardiaceae</taxon>
        <taxon>Kibdelosporangium</taxon>
    </lineage>
</organism>
<dbReference type="EMBL" id="JAGINW010000001">
    <property type="protein sequence ID" value="MBP2322829.1"/>
    <property type="molecule type" value="Genomic_DNA"/>
</dbReference>
<comment type="similarity">
    <text evidence="1">Belongs to the LytR/CpsA/Psr (LCP) family.</text>
</comment>
<evidence type="ECO:0000256" key="2">
    <source>
        <dbReference type="SAM" id="MobiDB-lite"/>
    </source>
</evidence>
<name>A0ABS4TEJ6_9PSEU</name>
<evidence type="ECO:0000256" key="3">
    <source>
        <dbReference type="SAM" id="Phobius"/>
    </source>
</evidence>
<dbReference type="Pfam" id="PF13399">
    <property type="entry name" value="LytR_C"/>
    <property type="match status" value="1"/>
</dbReference>
<dbReference type="RefSeq" id="WP_209638548.1">
    <property type="nucleotide sequence ID" value="NZ_JAGINW010000001.1"/>
</dbReference>
<dbReference type="PANTHER" id="PTHR33392:SF6">
    <property type="entry name" value="POLYISOPRENYL-TEICHOIC ACID--PEPTIDOGLYCAN TEICHOIC ACID TRANSFERASE TAGU"/>
    <property type="match status" value="1"/>
</dbReference>
<keyword evidence="3" id="KW-0472">Membrane</keyword>
<dbReference type="InterPro" id="IPR004474">
    <property type="entry name" value="LytR_CpsA_psr"/>
</dbReference>
<dbReference type="PANTHER" id="PTHR33392">
    <property type="entry name" value="POLYISOPRENYL-TEICHOIC ACID--PEPTIDOGLYCAN TEICHOIC ACID TRANSFERASE TAGU"/>
    <property type="match status" value="1"/>
</dbReference>
<comment type="caution">
    <text evidence="6">The sequence shown here is derived from an EMBL/GenBank/DDBJ whole genome shotgun (WGS) entry which is preliminary data.</text>
</comment>
<proteinExistence type="inferred from homology"/>
<accession>A0ABS4TEJ6</accession>
<feature type="compositionally biased region" description="Low complexity" evidence="2">
    <location>
        <begin position="354"/>
        <end position="370"/>
    </location>
</feature>
<evidence type="ECO:0000259" key="4">
    <source>
        <dbReference type="Pfam" id="PF03816"/>
    </source>
</evidence>
<evidence type="ECO:0000313" key="7">
    <source>
        <dbReference type="Proteomes" id="UP001519332"/>
    </source>
</evidence>
<protein>
    <submittedName>
        <fullName evidence="6">LCP family protein required for cell wall assembly</fullName>
    </submittedName>
</protein>
<keyword evidence="7" id="KW-1185">Reference proteome</keyword>
<feature type="transmembrane region" description="Helical" evidence="3">
    <location>
        <begin position="7"/>
        <end position="32"/>
    </location>
</feature>
<dbReference type="InterPro" id="IPR050922">
    <property type="entry name" value="LytR/CpsA/Psr_CW_biosynth"/>
</dbReference>